<evidence type="ECO:0000313" key="2">
    <source>
        <dbReference type="Proteomes" id="UP000440694"/>
    </source>
</evidence>
<accession>A0A6I3KMQ7</accession>
<keyword evidence="2" id="KW-1185">Reference proteome</keyword>
<proteinExistence type="predicted"/>
<organism evidence="1 2">
    <name type="scientific">Hyphomicrobium album</name>
    <dbReference type="NCBI Taxonomy" id="2665159"/>
    <lineage>
        <taxon>Bacteria</taxon>
        <taxon>Pseudomonadati</taxon>
        <taxon>Pseudomonadota</taxon>
        <taxon>Alphaproteobacteria</taxon>
        <taxon>Hyphomicrobiales</taxon>
        <taxon>Hyphomicrobiaceae</taxon>
        <taxon>Hyphomicrobium</taxon>
    </lineage>
</organism>
<dbReference type="Proteomes" id="UP000440694">
    <property type="component" value="Unassembled WGS sequence"/>
</dbReference>
<dbReference type="RefSeq" id="WP_154739439.1">
    <property type="nucleotide sequence ID" value="NZ_WMBQ01000001.1"/>
</dbReference>
<reference evidence="1 2" key="1">
    <citation type="submission" date="2019-11" db="EMBL/GenBank/DDBJ databases">
        <title>Identification of a novel strain.</title>
        <authorList>
            <person name="Xu Q."/>
            <person name="Wang G."/>
        </authorList>
    </citation>
    <scope>NUCLEOTIDE SEQUENCE [LARGE SCALE GENOMIC DNA]</scope>
    <source>
        <strain evidence="2">xq</strain>
    </source>
</reference>
<evidence type="ECO:0000313" key="1">
    <source>
        <dbReference type="EMBL" id="MTD95096.1"/>
    </source>
</evidence>
<protein>
    <submittedName>
        <fullName evidence="1">Uncharacterized protein</fullName>
    </submittedName>
</protein>
<sequence length="54" mass="6093">MTFEGATTFAEGSEQIAIQVPRKLDGERGTASRKHFLDAYAEHLEALQRDRSKK</sequence>
<gene>
    <name evidence="1" type="ORF">GIW81_12210</name>
</gene>
<comment type="caution">
    <text evidence="1">The sequence shown here is derived from an EMBL/GenBank/DDBJ whole genome shotgun (WGS) entry which is preliminary data.</text>
</comment>
<name>A0A6I3KMQ7_9HYPH</name>
<dbReference type="EMBL" id="WMBQ01000001">
    <property type="protein sequence ID" value="MTD95096.1"/>
    <property type="molecule type" value="Genomic_DNA"/>
</dbReference>
<dbReference type="AlphaFoldDB" id="A0A6I3KMQ7"/>